<dbReference type="Gene3D" id="3.40.50.10330">
    <property type="entry name" value="Probable inorganic polyphosphate/atp-NAD kinase, domain 1"/>
    <property type="match status" value="1"/>
</dbReference>
<dbReference type="InterPro" id="IPR017438">
    <property type="entry name" value="ATP-NAD_kinase_N"/>
</dbReference>
<evidence type="ECO:0000256" key="6">
    <source>
        <dbReference type="ARBA" id="ARBA00022840"/>
    </source>
</evidence>
<feature type="compositionally biased region" description="Polar residues" evidence="7">
    <location>
        <begin position="72"/>
        <end position="89"/>
    </location>
</feature>
<dbReference type="PANTHER" id="PTHR11255">
    <property type="entry name" value="DIACYLGLYCEROL KINASE"/>
    <property type="match status" value="1"/>
</dbReference>
<dbReference type="EMBL" id="HG719357">
    <property type="protein sequence ID" value="CDJ57679.1"/>
    <property type="molecule type" value="Genomic_DNA"/>
</dbReference>
<keyword evidence="10" id="KW-1185">Reference proteome</keyword>
<evidence type="ECO:0000259" key="8">
    <source>
        <dbReference type="PROSITE" id="PS50146"/>
    </source>
</evidence>
<dbReference type="PROSITE" id="PS50146">
    <property type="entry name" value="DAGK"/>
    <property type="match status" value="1"/>
</dbReference>
<dbReference type="EC" id="2.7.1.107" evidence="2"/>
<gene>
    <name evidence="9" type="ORF">EMWEY_00010830</name>
</gene>
<dbReference type="GO" id="GO:0004143">
    <property type="term" value="F:ATP-dependent diacylglycerol kinase activity"/>
    <property type="evidence" value="ECO:0007669"/>
    <property type="project" value="UniProtKB-EC"/>
</dbReference>
<organism evidence="9 10">
    <name type="scientific">Eimeria maxima</name>
    <name type="common">Coccidian parasite</name>
    <dbReference type="NCBI Taxonomy" id="5804"/>
    <lineage>
        <taxon>Eukaryota</taxon>
        <taxon>Sar</taxon>
        <taxon>Alveolata</taxon>
        <taxon>Apicomplexa</taxon>
        <taxon>Conoidasida</taxon>
        <taxon>Coccidia</taxon>
        <taxon>Eucoccidiorida</taxon>
        <taxon>Eimeriorina</taxon>
        <taxon>Eimeriidae</taxon>
        <taxon>Eimeria</taxon>
    </lineage>
</organism>
<evidence type="ECO:0000256" key="4">
    <source>
        <dbReference type="ARBA" id="ARBA00022741"/>
    </source>
</evidence>
<reference evidence="9" key="1">
    <citation type="submission" date="2013-10" db="EMBL/GenBank/DDBJ databases">
        <title>Genomic analysis of the causative agents of coccidiosis in chickens.</title>
        <authorList>
            <person name="Reid A.J."/>
            <person name="Blake D."/>
            <person name="Billington K."/>
            <person name="Browne H."/>
            <person name="Dunn M."/>
            <person name="Hung S."/>
            <person name="Kawahara F."/>
            <person name="Miranda-Saavedra D."/>
            <person name="Mourier T."/>
            <person name="Nagra H."/>
            <person name="Otto T.D."/>
            <person name="Rawlings N."/>
            <person name="Sanchez A."/>
            <person name="Sanders M."/>
            <person name="Subramaniam C."/>
            <person name="Tay Y."/>
            <person name="Dear P."/>
            <person name="Doerig C."/>
            <person name="Gruber A."/>
            <person name="Parkinson J."/>
            <person name="Shirley M."/>
            <person name="Wan K.L."/>
            <person name="Berriman M."/>
            <person name="Tomley F."/>
            <person name="Pain A."/>
        </authorList>
    </citation>
    <scope>NUCLEOTIDE SEQUENCE [LARGE SCALE GENOMIC DNA]</scope>
    <source>
        <strain evidence="9">Weybridge</strain>
    </source>
</reference>
<name>U6M5G6_EIMMA</name>
<evidence type="ECO:0000256" key="3">
    <source>
        <dbReference type="ARBA" id="ARBA00022679"/>
    </source>
</evidence>
<dbReference type="InterPro" id="IPR037607">
    <property type="entry name" value="DGK"/>
</dbReference>
<dbReference type="OrthoDB" id="242257at2759"/>
<dbReference type="AlphaFoldDB" id="U6M5G6"/>
<dbReference type="RefSeq" id="XP_013334327.1">
    <property type="nucleotide sequence ID" value="XM_013478873.1"/>
</dbReference>
<evidence type="ECO:0000256" key="7">
    <source>
        <dbReference type="SAM" id="MobiDB-lite"/>
    </source>
</evidence>
<evidence type="ECO:0000256" key="1">
    <source>
        <dbReference type="ARBA" id="ARBA00009280"/>
    </source>
</evidence>
<keyword evidence="4" id="KW-0547">Nucleotide-binding</keyword>
<feature type="region of interest" description="Disordered" evidence="7">
    <location>
        <begin position="1"/>
        <end position="96"/>
    </location>
</feature>
<feature type="compositionally biased region" description="Polar residues" evidence="7">
    <location>
        <begin position="32"/>
        <end position="58"/>
    </location>
</feature>
<feature type="region of interest" description="Disordered" evidence="7">
    <location>
        <begin position="256"/>
        <end position="278"/>
    </location>
</feature>
<dbReference type="Pfam" id="PF00609">
    <property type="entry name" value="DAGK_acc"/>
    <property type="match status" value="1"/>
</dbReference>
<dbReference type="GO" id="GO:0005524">
    <property type="term" value="F:ATP binding"/>
    <property type="evidence" value="ECO:0007669"/>
    <property type="project" value="UniProtKB-KW"/>
</dbReference>
<evidence type="ECO:0000256" key="5">
    <source>
        <dbReference type="ARBA" id="ARBA00022777"/>
    </source>
</evidence>
<keyword evidence="6" id="KW-0067">ATP-binding</keyword>
<feature type="domain" description="DAGKc" evidence="8">
    <location>
        <begin position="206"/>
        <end position="374"/>
    </location>
</feature>
<comment type="similarity">
    <text evidence="1">Belongs to the eukaryotic diacylglycerol kinase family.</text>
</comment>
<dbReference type="InterPro" id="IPR001206">
    <property type="entry name" value="Diacylglycerol_kinase_cat_dom"/>
</dbReference>
<protein>
    <recommendedName>
        <fullName evidence="2">diacylglycerol kinase (ATP)</fullName>
        <ecNumber evidence="2">2.7.1.107</ecNumber>
    </recommendedName>
</protein>
<dbReference type="PANTHER" id="PTHR11255:SF121">
    <property type="entry name" value="DIACYLGLYCEROL KINASE (ATP)"/>
    <property type="match status" value="1"/>
</dbReference>
<proteinExistence type="inferred from homology"/>
<feature type="compositionally biased region" description="Low complexity" evidence="7">
    <location>
        <begin position="262"/>
        <end position="274"/>
    </location>
</feature>
<dbReference type="GO" id="GO:0016020">
    <property type="term" value="C:membrane"/>
    <property type="evidence" value="ECO:0007669"/>
    <property type="project" value="TreeGrafter"/>
</dbReference>
<reference evidence="9" key="2">
    <citation type="submission" date="2013-10" db="EMBL/GenBank/DDBJ databases">
        <authorList>
            <person name="Aslett M."/>
        </authorList>
    </citation>
    <scope>NUCLEOTIDE SEQUENCE [LARGE SCALE GENOMIC DNA]</scope>
    <source>
        <strain evidence="9">Weybridge</strain>
    </source>
</reference>
<dbReference type="GeneID" id="25335069"/>
<keyword evidence="3" id="KW-0808">Transferase</keyword>
<dbReference type="SMART" id="SM00046">
    <property type="entry name" value="DAGKc"/>
    <property type="match status" value="1"/>
</dbReference>
<dbReference type="InterPro" id="IPR016064">
    <property type="entry name" value="NAD/diacylglycerol_kinase_sf"/>
</dbReference>
<evidence type="ECO:0000256" key="2">
    <source>
        <dbReference type="ARBA" id="ARBA00012133"/>
    </source>
</evidence>
<dbReference type="GO" id="GO:0007200">
    <property type="term" value="P:phospholipase C-activating G protein-coupled receptor signaling pathway"/>
    <property type="evidence" value="ECO:0007669"/>
    <property type="project" value="InterPro"/>
</dbReference>
<evidence type="ECO:0000313" key="9">
    <source>
        <dbReference type="EMBL" id="CDJ57679.1"/>
    </source>
</evidence>
<dbReference type="OMA" id="IEKHDYW"/>
<accession>U6M5G6</accession>
<dbReference type="Proteomes" id="UP000030763">
    <property type="component" value="Unassembled WGS sequence"/>
</dbReference>
<dbReference type="InterPro" id="IPR000756">
    <property type="entry name" value="Diacylglycerol_kin_accessory"/>
</dbReference>
<dbReference type="Pfam" id="PF00781">
    <property type="entry name" value="DAGK_cat"/>
    <property type="match status" value="1"/>
</dbReference>
<sequence>MSSPPVPRDSAASFAHVPRGLPGHQLHKEGLQRQNLNTDGSVTQRTISAPPETSSAGPSRQREGLLGGSPGEGTNQSRGHLASPQQDSWVSPEESWAQLQLTPSSARAGGAAAAKNAAAAAAAAKQALAESAAAAAAAGEAAAAAAAAAAADAVAAKDAAELVADLEAADIGDNDFNYVFIFTNPTSGGNKAAAFTRTAVSRLTLREPFKVMVFINDIREGTSGSKPGFLLLKAIAEKVSSASCCATADEGKADAQEALKNSSSSGSSSSSSSSAGKANKTQKTIRVLVAGGDGTVMWCLEEMEKTGVLGNVCAVGVVPYGTGNDFANAFGWRPFNAANPFDSSLHTLRSIVEHSMRARVVFHDLWSVTVSLRPGGHFSRINPHTRKKEVVERGGEPVRQLSFTMSNYFTFAFSVVATAFYFQRYGIEGFKKTFLTRTKSINDIMLNLRVHPNSPQEEILCTTDKSKAKHEHIPLLKKTASLVLLNIPSFSGGNDIWGPSRKLATTQSSKQKQKEAKALLQVPQQMGDERLEFMTFRSVPSMGMEFLVRGRGSRLHSGGGPWDISFRPLDEGTRVYFQTDGEYYQLSLPSSVSVSHNRRVQVLSLTPERETNKS</sequence>
<dbReference type="VEuPathDB" id="ToxoDB:EMWEY_00010830"/>
<dbReference type="SUPFAM" id="SSF111331">
    <property type="entry name" value="NAD kinase/diacylglycerol kinase-like"/>
    <property type="match status" value="1"/>
</dbReference>
<keyword evidence="5 9" id="KW-0418">Kinase</keyword>
<evidence type="ECO:0000313" key="10">
    <source>
        <dbReference type="Proteomes" id="UP000030763"/>
    </source>
</evidence>